<dbReference type="Proteomes" id="UP000254939">
    <property type="component" value="Unassembled WGS sequence"/>
</dbReference>
<sequence length="89" mass="9567">MAAINRCSTASRSYAVCFDTAAAVEGAERLSTFNKTRPNSFDAVRVSVIYLAPRSGCCIVATLNPRPRRSRSGVTGIDRLPNTASDEID</sequence>
<evidence type="ECO:0000313" key="3">
    <source>
        <dbReference type="Proteomes" id="UP000254939"/>
    </source>
</evidence>
<dbReference type="AlphaFoldDB" id="A0A370KH00"/>
<reference evidence="2 3" key="1">
    <citation type="submission" date="2017-03" db="EMBL/GenBank/DDBJ databases">
        <title>Genome analysis of Rhizobial strains effectives or ineffectives for nitrogen fixation isolated from bean seeds.</title>
        <authorList>
            <person name="Peralta H."/>
            <person name="Aguilar-Vera A."/>
            <person name="Mora Y."/>
            <person name="Vargas-Lagunas C."/>
            <person name="Girard L."/>
            <person name="Mora J."/>
        </authorList>
    </citation>
    <scope>NUCLEOTIDE SEQUENCE [LARGE SCALE GENOMIC DNA]</scope>
    <source>
        <strain evidence="2 3">CCGM3</strain>
    </source>
</reference>
<accession>A0A370KH00</accession>
<comment type="caution">
    <text evidence="2">The sequence shown here is derived from an EMBL/GenBank/DDBJ whole genome shotgun (WGS) entry which is preliminary data.</text>
</comment>
<protein>
    <submittedName>
        <fullName evidence="2">Uncharacterized protein</fullName>
    </submittedName>
</protein>
<name>A0A370KH00_9HYPH</name>
<evidence type="ECO:0000256" key="1">
    <source>
        <dbReference type="SAM" id="MobiDB-lite"/>
    </source>
</evidence>
<dbReference type="RefSeq" id="WP_114715456.1">
    <property type="nucleotide sequence ID" value="NZ_KZ857269.1"/>
</dbReference>
<feature type="region of interest" description="Disordered" evidence="1">
    <location>
        <begin position="67"/>
        <end position="89"/>
    </location>
</feature>
<proteinExistence type="predicted"/>
<dbReference type="EMBL" id="NAAC01000041">
    <property type="protein sequence ID" value="RDJ03937.1"/>
    <property type="molecule type" value="Genomic_DNA"/>
</dbReference>
<evidence type="ECO:0000313" key="2">
    <source>
        <dbReference type="EMBL" id="RDJ03937.1"/>
    </source>
</evidence>
<gene>
    <name evidence="2" type="ORF">B5K06_28965</name>
</gene>
<organism evidence="2 3">
    <name type="scientific">Rhizobium grahamii</name>
    <dbReference type="NCBI Taxonomy" id="1120045"/>
    <lineage>
        <taxon>Bacteria</taxon>
        <taxon>Pseudomonadati</taxon>
        <taxon>Pseudomonadota</taxon>
        <taxon>Alphaproteobacteria</taxon>
        <taxon>Hyphomicrobiales</taxon>
        <taxon>Rhizobiaceae</taxon>
        <taxon>Rhizobium/Agrobacterium group</taxon>
        <taxon>Rhizobium</taxon>
    </lineage>
</organism>